<reference evidence="1" key="1">
    <citation type="submission" date="2023-07" db="EMBL/GenBank/DDBJ databases">
        <title>Degradation of tert-butanol by M. austroafricanum TBA100.</title>
        <authorList>
            <person name="Helbich S."/>
            <person name="Vainshtein Y."/>
        </authorList>
    </citation>
    <scope>NUCLEOTIDE SEQUENCE</scope>
    <source>
        <strain evidence="1">TBA100</strain>
    </source>
</reference>
<evidence type="ECO:0000313" key="1">
    <source>
        <dbReference type="EMBL" id="MDN4520485.1"/>
    </source>
</evidence>
<comment type="caution">
    <text evidence="1">The sequence shown here is derived from an EMBL/GenBank/DDBJ whole genome shotgun (WGS) entry which is preliminary data.</text>
</comment>
<name>A0ABT8HI81_MYCAO</name>
<dbReference type="RefSeq" id="WP_105387205.1">
    <property type="nucleotide sequence ID" value="NZ_CP070380.1"/>
</dbReference>
<dbReference type="SUPFAM" id="SSF56645">
    <property type="entry name" value="Acyl-CoA dehydrogenase NM domain-like"/>
    <property type="match status" value="1"/>
</dbReference>
<sequence>MTAGLVRDWLAAGELDLPLPGQGHTGQRWAQLTALGEIDVTAARLAEAHTDAVAILAELGGEAPSSGQLWGVWAAESSEAALTATVDDTLVLLDGTKPWCSGAELCSHALVTARLPSGERGLYAVDLSSPGVQALPGSWSNAGMAESDTRSVQFNRTPATAVGAPGAYLSRPGFWHGAIGVAACWLGGARAVAAALYERVRAGRADAHTAAHLGAVDAALSAAAAMLTVAAAEVDADPADHAGRAELVARRVRTVVETAVDETLTRTGRALGPTPLCADPVHTRRVADLSIYVRQSHAERDLERLGMLAAEAA</sequence>
<protein>
    <submittedName>
        <fullName evidence="1">Acyl-CoA dehydrogenase</fullName>
    </submittedName>
</protein>
<dbReference type="EMBL" id="JAUHTC010000074">
    <property type="protein sequence ID" value="MDN4520485.1"/>
    <property type="molecule type" value="Genomic_DNA"/>
</dbReference>
<accession>A0ABT8HI81</accession>
<dbReference type="InterPro" id="IPR009100">
    <property type="entry name" value="AcylCoA_DH/oxidase_NM_dom_sf"/>
</dbReference>
<dbReference type="Proteomes" id="UP001172687">
    <property type="component" value="Unassembled WGS sequence"/>
</dbReference>
<organism evidence="1 2">
    <name type="scientific">Mycolicibacterium austroafricanum</name>
    <name type="common">Mycobacterium austroafricanum</name>
    <dbReference type="NCBI Taxonomy" id="39687"/>
    <lineage>
        <taxon>Bacteria</taxon>
        <taxon>Bacillati</taxon>
        <taxon>Actinomycetota</taxon>
        <taxon>Actinomycetes</taxon>
        <taxon>Mycobacteriales</taxon>
        <taxon>Mycobacteriaceae</taxon>
        <taxon>Mycolicibacterium</taxon>
    </lineage>
</organism>
<proteinExistence type="predicted"/>
<gene>
    <name evidence="1" type="ORF">QYF68_22060</name>
</gene>
<evidence type="ECO:0000313" key="2">
    <source>
        <dbReference type="Proteomes" id="UP001172687"/>
    </source>
</evidence>
<dbReference type="InterPro" id="IPR046373">
    <property type="entry name" value="Acyl-CoA_Oxase/DH_mid-dom_sf"/>
</dbReference>
<dbReference type="Gene3D" id="2.40.110.10">
    <property type="entry name" value="Butyryl-CoA Dehydrogenase, subunit A, domain 2"/>
    <property type="match status" value="1"/>
</dbReference>
<keyword evidence="2" id="KW-1185">Reference proteome</keyword>